<accession>A0A8H7TJ41</accession>
<dbReference type="AlphaFoldDB" id="A0A8H7TJ41"/>
<organism evidence="1 2">
    <name type="scientific">Bionectria ochroleuca</name>
    <name type="common">Gliocladium roseum</name>
    <dbReference type="NCBI Taxonomy" id="29856"/>
    <lineage>
        <taxon>Eukaryota</taxon>
        <taxon>Fungi</taxon>
        <taxon>Dikarya</taxon>
        <taxon>Ascomycota</taxon>
        <taxon>Pezizomycotina</taxon>
        <taxon>Sordariomycetes</taxon>
        <taxon>Hypocreomycetidae</taxon>
        <taxon>Hypocreales</taxon>
        <taxon>Bionectriaceae</taxon>
        <taxon>Clonostachys</taxon>
    </lineage>
</organism>
<gene>
    <name evidence="1" type="ORF">IM811_014738</name>
</gene>
<name>A0A8H7TJ41_BIOOC</name>
<reference evidence="1" key="1">
    <citation type="submission" date="2020-10" db="EMBL/GenBank/DDBJ databases">
        <title>High-Quality Genome Resource of Clonostachys rosea strain S41 by Oxford Nanopore Long-Read Sequencing.</title>
        <authorList>
            <person name="Wang H."/>
        </authorList>
    </citation>
    <scope>NUCLEOTIDE SEQUENCE</scope>
    <source>
        <strain evidence="1">S41</strain>
    </source>
</reference>
<evidence type="ECO:0000313" key="1">
    <source>
        <dbReference type="EMBL" id="KAF9750518.1"/>
    </source>
</evidence>
<proteinExistence type="predicted"/>
<sequence length="148" mass="16420">MIRPECSIFQPEQEKLFAKTTNNGEGVRLPPPSQYKCDSLFRCLYRNAELVFQLSPCAYVLEHPQRSPGKGWISISIGTWKLVLENLRHCPHHGIQLQHGGGNVEIIVCYPATCSPLMKEWNISSIKVEKTSSKSRATAGGQGPAEGL</sequence>
<dbReference type="Proteomes" id="UP000616885">
    <property type="component" value="Unassembled WGS sequence"/>
</dbReference>
<protein>
    <submittedName>
        <fullName evidence="1">Uncharacterized protein</fullName>
    </submittedName>
</protein>
<comment type="caution">
    <text evidence="1">The sequence shown here is derived from an EMBL/GenBank/DDBJ whole genome shotgun (WGS) entry which is preliminary data.</text>
</comment>
<evidence type="ECO:0000313" key="2">
    <source>
        <dbReference type="Proteomes" id="UP000616885"/>
    </source>
</evidence>
<dbReference type="EMBL" id="JADCTT010000006">
    <property type="protein sequence ID" value="KAF9750518.1"/>
    <property type="molecule type" value="Genomic_DNA"/>
</dbReference>